<name>A0ABN3LDJ7_9MICO</name>
<feature type="DNA-binding region" description="H-T-H motif" evidence="4">
    <location>
        <begin position="70"/>
        <end position="89"/>
    </location>
</feature>
<dbReference type="SUPFAM" id="SSF48498">
    <property type="entry name" value="Tetracyclin repressor-like, C-terminal domain"/>
    <property type="match status" value="1"/>
</dbReference>
<dbReference type="Proteomes" id="UP001500730">
    <property type="component" value="Unassembled WGS sequence"/>
</dbReference>
<dbReference type="Pfam" id="PF13305">
    <property type="entry name" value="TetR_C_33"/>
    <property type="match status" value="1"/>
</dbReference>
<protein>
    <submittedName>
        <fullName evidence="7">TetR/AcrR family transcriptional regulator</fullName>
    </submittedName>
</protein>
<reference evidence="8" key="1">
    <citation type="journal article" date="2019" name="Int. J. Syst. Evol. Microbiol.">
        <title>The Global Catalogue of Microorganisms (GCM) 10K type strain sequencing project: providing services to taxonomists for standard genome sequencing and annotation.</title>
        <authorList>
            <consortium name="The Broad Institute Genomics Platform"/>
            <consortium name="The Broad Institute Genome Sequencing Center for Infectious Disease"/>
            <person name="Wu L."/>
            <person name="Ma J."/>
        </authorList>
    </citation>
    <scope>NUCLEOTIDE SEQUENCE [LARGE SCALE GENOMIC DNA]</scope>
    <source>
        <strain evidence="8">JCM 16259</strain>
    </source>
</reference>
<dbReference type="InterPro" id="IPR050109">
    <property type="entry name" value="HTH-type_TetR-like_transc_reg"/>
</dbReference>
<evidence type="ECO:0000259" key="6">
    <source>
        <dbReference type="PROSITE" id="PS50977"/>
    </source>
</evidence>
<proteinExistence type="predicted"/>
<dbReference type="Pfam" id="PF00440">
    <property type="entry name" value="TetR_N"/>
    <property type="match status" value="1"/>
</dbReference>
<evidence type="ECO:0000313" key="7">
    <source>
        <dbReference type="EMBL" id="GAA2480994.1"/>
    </source>
</evidence>
<feature type="compositionally biased region" description="Low complexity" evidence="5">
    <location>
        <begin position="1"/>
        <end position="18"/>
    </location>
</feature>
<feature type="region of interest" description="Disordered" evidence="5">
    <location>
        <begin position="1"/>
        <end position="43"/>
    </location>
</feature>
<keyword evidence="2 4" id="KW-0238">DNA-binding</keyword>
<keyword evidence="3" id="KW-0804">Transcription</keyword>
<dbReference type="InterPro" id="IPR001647">
    <property type="entry name" value="HTH_TetR"/>
</dbReference>
<dbReference type="InterPro" id="IPR036271">
    <property type="entry name" value="Tet_transcr_reg_TetR-rel_C_sf"/>
</dbReference>
<gene>
    <name evidence="7" type="ORF">GCM10009858_18290</name>
</gene>
<accession>A0ABN3LDJ7</accession>
<dbReference type="InterPro" id="IPR025996">
    <property type="entry name" value="MT1864/Rv1816-like_C"/>
</dbReference>
<dbReference type="PANTHER" id="PTHR30055:SF234">
    <property type="entry name" value="HTH-TYPE TRANSCRIPTIONAL REGULATOR BETI"/>
    <property type="match status" value="1"/>
</dbReference>
<feature type="domain" description="HTH tetR-type" evidence="6">
    <location>
        <begin position="47"/>
        <end position="107"/>
    </location>
</feature>
<keyword evidence="1" id="KW-0805">Transcription regulation</keyword>
<dbReference type="EMBL" id="BAAARE010000007">
    <property type="protein sequence ID" value="GAA2480994.1"/>
    <property type="molecule type" value="Genomic_DNA"/>
</dbReference>
<evidence type="ECO:0000256" key="4">
    <source>
        <dbReference type="PROSITE-ProRule" id="PRU00335"/>
    </source>
</evidence>
<evidence type="ECO:0000313" key="8">
    <source>
        <dbReference type="Proteomes" id="UP001500730"/>
    </source>
</evidence>
<sequence>MSPSAAFDADPSASPASGGPQGSRQARASRESPDAGAPAARATYHHGDLRRALLDAGTDLAREGGPDKVVLREATRRVGVSANAAYRHFADRDALLGEVVSRAQARAADVISATMDAVPTGLDAGRRARARFRAVGVGYLRFAMDEPGLFRAAFAVPVDLSRAASSDAAGAAGRTPFQLLSDSLDAMVDAGVMSDDERPGAELLAWSAVHGMAMLALEGPLRDLPRGAVDELAPRLVRMVDLGLGLSDGVAPDPSEDGADARLG</sequence>
<comment type="caution">
    <text evidence="7">The sequence shown here is derived from an EMBL/GenBank/DDBJ whole genome shotgun (WGS) entry which is preliminary data.</text>
</comment>
<dbReference type="PANTHER" id="PTHR30055">
    <property type="entry name" value="HTH-TYPE TRANSCRIPTIONAL REGULATOR RUTR"/>
    <property type="match status" value="1"/>
</dbReference>
<evidence type="ECO:0000256" key="2">
    <source>
        <dbReference type="ARBA" id="ARBA00023125"/>
    </source>
</evidence>
<dbReference type="RefSeq" id="WP_344254550.1">
    <property type="nucleotide sequence ID" value="NZ_BAAARE010000007.1"/>
</dbReference>
<keyword evidence="8" id="KW-1185">Reference proteome</keyword>
<evidence type="ECO:0000256" key="5">
    <source>
        <dbReference type="SAM" id="MobiDB-lite"/>
    </source>
</evidence>
<evidence type="ECO:0000256" key="3">
    <source>
        <dbReference type="ARBA" id="ARBA00023163"/>
    </source>
</evidence>
<evidence type="ECO:0000256" key="1">
    <source>
        <dbReference type="ARBA" id="ARBA00023015"/>
    </source>
</evidence>
<dbReference type="Gene3D" id="1.10.357.10">
    <property type="entry name" value="Tetracycline Repressor, domain 2"/>
    <property type="match status" value="1"/>
</dbReference>
<dbReference type="PROSITE" id="PS50977">
    <property type="entry name" value="HTH_TETR_2"/>
    <property type="match status" value="1"/>
</dbReference>
<dbReference type="InterPro" id="IPR009057">
    <property type="entry name" value="Homeodomain-like_sf"/>
</dbReference>
<dbReference type="SUPFAM" id="SSF46689">
    <property type="entry name" value="Homeodomain-like"/>
    <property type="match status" value="1"/>
</dbReference>
<organism evidence="7 8">
    <name type="scientific">Terrabacter carboxydivorans</name>
    <dbReference type="NCBI Taxonomy" id="619730"/>
    <lineage>
        <taxon>Bacteria</taxon>
        <taxon>Bacillati</taxon>
        <taxon>Actinomycetota</taxon>
        <taxon>Actinomycetes</taxon>
        <taxon>Micrococcales</taxon>
        <taxon>Intrasporangiaceae</taxon>
        <taxon>Terrabacter</taxon>
    </lineage>
</organism>